<feature type="region of interest" description="Disordered" evidence="9">
    <location>
        <begin position="151"/>
        <end position="172"/>
    </location>
</feature>
<dbReference type="AlphaFoldDB" id="A0A9Q0G2R3"/>
<evidence type="ECO:0000256" key="4">
    <source>
        <dbReference type="ARBA" id="ARBA00022833"/>
    </source>
</evidence>
<dbReference type="InterPro" id="IPR052426">
    <property type="entry name" value="Plant_dev_regulator"/>
</dbReference>
<reference evidence="11" key="1">
    <citation type="submission" date="2022-02" db="EMBL/GenBank/DDBJ databases">
        <authorList>
            <person name="Henning P.M."/>
            <person name="McCubbin A.G."/>
            <person name="Shore J.S."/>
        </authorList>
    </citation>
    <scope>NUCLEOTIDE SEQUENCE</scope>
    <source>
        <strain evidence="11">F60SS</strain>
        <tissue evidence="11">Leaves</tissue>
    </source>
</reference>
<comment type="caution">
    <text evidence="11">The sequence shown here is derived from an EMBL/GenBank/DDBJ whole genome shotgun (WGS) entry which is preliminary data.</text>
</comment>
<dbReference type="PROSITE" id="PS50157">
    <property type="entry name" value="ZINC_FINGER_C2H2_2"/>
    <property type="match status" value="1"/>
</dbReference>
<evidence type="ECO:0000256" key="1">
    <source>
        <dbReference type="ARBA" id="ARBA00004123"/>
    </source>
</evidence>
<dbReference type="Gene3D" id="3.30.160.60">
    <property type="entry name" value="Classic Zinc Finger"/>
    <property type="match status" value="1"/>
</dbReference>
<dbReference type="PROSITE" id="PS00028">
    <property type="entry name" value="ZINC_FINGER_C2H2_1"/>
    <property type="match status" value="1"/>
</dbReference>
<evidence type="ECO:0000256" key="7">
    <source>
        <dbReference type="ARBA" id="ARBA00023242"/>
    </source>
</evidence>
<evidence type="ECO:0000256" key="8">
    <source>
        <dbReference type="PROSITE-ProRule" id="PRU00042"/>
    </source>
</evidence>
<keyword evidence="4" id="KW-0862">Zinc</keyword>
<dbReference type="Proteomes" id="UP001141552">
    <property type="component" value="Unassembled WGS sequence"/>
</dbReference>
<keyword evidence="3 8" id="KW-0863">Zinc-finger</keyword>
<proteinExistence type="predicted"/>
<evidence type="ECO:0000256" key="3">
    <source>
        <dbReference type="ARBA" id="ARBA00022771"/>
    </source>
</evidence>
<dbReference type="PANTHER" id="PTHR45801:SF111">
    <property type="entry name" value="C2H2 AND C2HC ZINC FINGERS SUPERFAMILY PROTEIN"/>
    <property type="match status" value="1"/>
</dbReference>
<dbReference type="GO" id="GO:0008270">
    <property type="term" value="F:zinc ion binding"/>
    <property type="evidence" value="ECO:0007669"/>
    <property type="project" value="UniProtKB-KW"/>
</dbReference>
<evidence type="ECO:0000256" key="6">
    <source>
        <dbReference type="ARBA" id="ARBA00023163"/>
    </source>
</evidence>
<reference evidence="11" key="2">
    <citation type="journal article" date="2023" name="Plants (Basel)">
        <title>Annotation of the Turnera subulata (Passifloraceae) Draft Genome Reveals the S-Locus Evolved after the Divergence of Turneroideae from Passifloroideae in a Stepwise Manner.</title>
        <authorList>
            <person name="Henning P.M."/>
            <person name="Roalson E.H."/>
            <person name="Mir W."/>
            <person name="McCubbin A.G."/>
            <person name="Shore J.S."/>
        </authorList>
    </citation>
    <scope>NUCLEOTIDE SEQUENCE</scope>
    <source>
        <strain evidence="11">F60SS</strain>
    </source>
</reference>
<organism evidence="11 12">
    <name type="scientific">Turnera subulata</name>
    <dbReference type="NCBI Taxonomy" id="218843"/>
    <lineage>
        <taxon>Eukaryota</taxon>
        <taxon>Viridiplantae</taxon>
        <taxon>Streptophyta</taxon>
        <taxon>Embryophyta</taxon>
        <taxon>Tracheophyta</taxon>
        <taxon>Spermatophyta</taxon>
        <taxon>Magnoliopsida</taxon>
        <taxon>eudicotyledons</taxon>
        <taxon>Gunneridae</taxon>
        <taxon>Pentapetalae</taxon>
        <taxon>rosids</taxon>
        <taxon>fabids</taxon>
        <taxon>Malpighiales</taxon>
        <taxon>Passifloraceae</taxon>
        <taxon>Turnera</taxon>
    </lineage>
</organism>
<keyword evidence="2" id="KW-0479">Metal-binding</keyword>
<accession>A0A9Q0G2R3</accession>
<keyword evidence="12" id="KW-1185">Reference proteome</keyword>
<dbReference type="Pfam" id="PF13912">
    <property type="entry name" value="zf-C2H2_6"/>
    <property type="match status" value="1"/>
</dbReference>
<name>A0A9Q0G2R3_9ROSI</name>
<sequence>METDQSSSEETLEQVSKLARSEEQVIFAGQSRSYECTFCKRGFSNAQALGGHMNIHRKDKLKLKKHPNESTPQPSSMEAKCSGGRVNSSPEKWSTWVPADKEMISPDEATIQQLPLFVDQQKETNIEVHGSRAGIGLLADNSAEELDLELRLGPDQPLQDSSPQTTGTRKFF</sequence>
<dbReference type="GO" id="GO:0005634">
    <property type="term" value="C:nucleus"/>
    <property type="evidence" value="ECO:0007669"/>
    <property type="project" value="UniProtKB-SubCell"/>
</dbReference>
<evidence type="ECO:0000259" key="10">
    <source>
        <dbReference type="PROSITE" id="PS50157"/>
    </source>
</evidence>
<keyword evidence="5" id="KW-0805">Transcription regulation</keyword>
<gene>
    <name evidence="11" type="ORF">Tsubulata_001818</name>
</gene>
<evidence type="ECO:0000256" key="9">
    <source>
        <dbReference type="SAM" id="MobiDB-lite"/>
    </source>
</evidence>
<feature type="compositionally biased region" description="Polar residues" evidence="9">
    <location>
        <begin position="158"/>
        <end position="172"/>
    </location>
</feature>
<comment type="subcellular location">
    <subcellularLocation>
        <location evidence="1">Nucleus</location>
    </subcellularLocation>
</comment>
<dbReference type="OrthoDB" id="780709at2759"/>
<keyword evidence="6" id="KW-0804">Transcription</keyword>
<feature type="domain" description="C2H2-type" evidence="10">
    <location>
        <begin position="34"/>
        <end position="61"/>
    </location>
</feature>
<dbReference type="InterPro" id="IPR013087">
    <property type="entry name" value="Znf_C2H2_type"/>
</dbReference>
<feature type="region of interest" description="Disordered" evidence="9">
    <location>
        <begin position="59"/>
        <end position="92"/>
    </location>
</feature>
<dbReference type="PANTHER" id="PTHR45801">
    <property type="entry name" value="OS07G0101800 PROTEIN"/>
    <property type="match status" value="1"/>
</dbReference>
<dbReference type="SMART" id="SM00355">
    <property type="entry name" value="ZnF_C2H2"/>
    <property type="match status" value="1"/>
</dbReference>
<protein>
    <recommendedName>
        <fullName evidence="10">C2H2-type domain-containing protein</fullName>
    </recommendedName>
</protein>
<keyword evidence="7" id="KW-0539">Nucleus</keyword>
<evidence type="ECO:0000256" key="2">
    <source>
        <dbReference type="ARBA" id="ARBA00022723"/>
    </source>
</evidence>
<evidence type="ECO:0000313" key="11">
    <source>
        <dbReference type="EMBL" id="KAJ4842464.1"/>
    </source>
</evidence>
<dbReference type="InterPro" id="IPR036236">
    <property type="entry name" value="Znf_C2H2_sf"/>
</dbReference>
<evidence type="ECO:0000313" key="12">
    <source>
        <dbReference type="Proteomes" id="UP001141552"/>
    </source>
</evidence>
<dbReference type="EMBL" id="JAKUCV010002480">
    <property type="protein sequence ID" value="KAJ4842464.1"/>
    <property type="molecule type" value="Genomic_DNA"/>
</dbReference>
<evidence type="ECO:0000256" key="5">
    <source>
        <dbReference type="ARBA" id="ARBA00023015"/>
    </source>
</evidence>
<dbReference type="SUPFAM" id="SSF57667">
    <property type="entry name" value="beta-beta-alpha zinc fingers"/>
    <property type="match status" value="1"/>
</dbReference>